<dbReference type="InterPro" id="IPR011639">
    <property type="entry name" value="MethylTrfase_TaqI-like_dom"/>
</dbReference>
<dbReference type="Pfam" id="PF07669">
    <property type="entry name" value="Eco57I"/>
    <property type="match status" value="1"/>
</dbReference>
<gene>
    <name evidence="7" type="ORF">ACFQ2E_06480</name>
</gene>
<reference evidence="8" key="1">
    <citation type="journal article" date="2019" name="Int. J. Syst. Evol. Microbiol.">
        <title>The Global Catalogue of Microorganisms (GCM) 10K type strain sequencing project: providing services to taxonomists for standard genome sequencing and annotation.</title>
        <authorList>
            <consortium name="The Broad Institute Genomics Platform"/>
            <consortium name="The Broad Institute Genome Sequencing Center for Infectious Disease"/>
            <person name="Wu L."/>
            <person name="Ma J."/>
        </authorList>
    </citation>
    <scope>NUCLEOTIDE SEQUENCE [LARGE SCALE GENOMIC DNA]</scope>
    <source>
        <strain evidence="8">CCUG 63246</strain>
    </source>
</reference>
<dbReference type="GO" id="GO:0008168">
    <property type="term" value="F:methyltransferase activity"/>
    <property type="evidence" value="ECO:0007669"/>
    <property type="project" value="UniProtKB-KW"/>
</dbReference>
<dbReference type="PANTHER" id="PTHR33841:SF1">
    <property type="entry name" value="DNA METHYLTRANSFERASE A"/>
    <property type="match status" value="1"/>
</dbReference>
<keyword evidence="2 7" id="KW-0489">Methyltransferase</keyword>
<feature type="domain" description="Type II methyltransferase M.TaqI-like" evidence="6">
    <location>
        <begin position="941"/>
        <end position="991"/>
    </location>
</feature>
<evidence type="ECO:0000256" key="5">
    <source>
        <dbReference type="ARBA" id="ARBA00047942"/>
    </source>
</evidence>
<organism evidence="7 8">
    <name type="scientific">Hwangdonia seohaensis</name>
    <dbReference type="NCBI Taxonomy" id="1240727"/>
    <lineage>
        <taxon>Bacteria</taxon>
        <taxon>Pseudomonadati</taxon>
        <taxon>Bacteroidota</taxon>
        <taxon>Flavobacteriia</taxon>
        <taxon>Flavobacteriales</taxon>
        <taxon>Flavobacteriaceae</taxon>
        <taxon>Hwangdonia</taxon>
    </lineage>
</organism>
<dbReference type="InterPro" id="IPR029063">
    <property type="entry name" value="SAM-dependent_MTases_sf"/>
</dbReference>
<proteinExistence type="predicted"/>
<dbReference type="InterPro" id="IPR050953">
    <property type="entry name" value="N4_N6_ade-DNA_methylase"/>
</dbReference>
<dbReference type="EMBL" id="JBHTLJ010000002">
    <property type="protein sequence ID" value="MFD1162055.1"/>
    <property type="molecule type" value="Genomic_DNA"/>
</dbReference>
<name>A0ABW3RAD3_9FLAO</name>
<dbReference type="SUPFAM" id="SSF53335">
    <property type="entry name" value="S-adenosyl-L-methionine-dependent methyltransferases"/>
    <property type="match status" value="1"/>
</dbReference>
<evidence type="ECO:0000256" key="1">
    <source>
        <dbReference type="ARBA" id="ARBA00011900"/>
    </source>
</evidence>
<dbReference type="Gene3D" id="3.40.50.150">
    <property type="entry name" value="Vaccinia Virus protein VP39"/>
    <property type="match status" value="2"/>
</dbReference>
<dbReference type="GO" id="GO:0032259">
    <property type="term" value="P:methylation"/>
    <property type="evidence" value="ECO:0007669"/>
    <property type="project" value="UniProtKB-KW"/>
</dbReference>
<keyword evidence="8" id="KW-1185">Reference proteome</keyword>
<sequence length="1624" mass="189707">MIKFIDNIGDFFATNYFDEDFVKKVHTKSGFSNEDQKALQKRISPLKDKYFKYKQTIIEGRLRTKDKIYETHQFHTLLLNALGYDGSNHQYNDPFHFSETEVLPVRHKLYRGDKLHMMVMEMQPLIKEGDEEPDGLFEQRYNIDDEELQSKEQRYHRAQWSRIFKVQEDLKISPVIINKAISQLCLLDQKERPQYILLIAGNVVFLIDVEKWFRGSYLYFDLEEFFSEATVTRTYFSLFYLLLSKEMLAPDSDMVLMDQLEEDSHKSAYEVTKDLKEGIIHAVEALANEALYYRKTVLSEEFDETDDNFEAQVKDDCLSIVYRLLFVFYAESRADLDILPISDSVYQKGYSLEMLRDLEQTQLITDHSLNGYFFHDSLQQLFQLMGSGYRENENGSNKSFRIRHIDSPLFDDDKLNQLKGVKYRNFVWQDVICQLSLSRKQKGKARGRISYANLGINQLGSVYESLLAFRGFYAEQDYIEVHPKGKPKEGTLLVPRKRRDDFKDDEVLKDKNNKEVIIPKGQFVYRLSGRDRQKSASYYTPEVLTQCTVKYTLKSILEKVETGEMKALELLELKLLEPAMGAAAFHNELINQLAEAYLSYRQKELNQKIAPEKFREELQKVKAYIATNNTYGVDLNPTAIELGKLSLWLNVIHKDMETPFFGYRLGVGNAVVGAWLKVYNKKDIIVEFPKTGTTRQRNSPIKKEWWDTAPKHLHFKPNDAIQRKDNEIYHFLLPDKNMVPSAGIKLLKDEFDTEATHIRDWKKDFCQPINGDEFIRLQKLSKAIDFLLEEHYHFQARINAQTKTKGEFFGAYEAEEQHKLGLRSYDEKEQLAAQRNNSNAPYYKLKLIMDYWCALWFWDMRDAKELPTRQQWYDDIEKIINIDLNLLEDDDLEVEEDLLPKPSLRQGSLFEEPNKQYTLKSYRKDKTATLKKLGEALQSNPDSLFKNERSKIVNQLAANNHFFHYQLEFIEVFKERGGFDVAVGNPPWLKLLFEEKGLMSEVFPELDIRKTTAPQVRKLQQSFLEVATQKEAYFTEYIETEASAVFMNAYQNYPLLKGQQTNLYKCILENGFHWISKKGFLGLIHPEGVYDDPKGQPLRKEIYQRLRYHFEFKNGLLLFQEVHDQMIYGVHIYRGEKLEINFNSISNLFHPSTVDGCFITNSAGEVKGIKIKDENKNAFVWNIKPHSSRLVNFTEKELKIIAQTFEGTDDWQSAKLVSVHAKEIMSVLEKLGQFPTTVKDFENKITVCWDETNDLNAGFIERKTKFPEVNQFEMIYSGPHFYVSNPLYKTPREVCTLNSHYDILSHEVLKEEDVARTNYLPQNVAPGYESIIKGFQTGKDEEGNPVYDNWIDYYKIGFRKMLSQAGERTLTGAILHPKTTHVNGVISVTFKNEIELIEFSGLSASLVFDFFVKTIGASNLTDSRISALILGVKPNYLRQLFNRTLQLNCLNKYYAPLWERNFQEDFKQDTWSKPDKRLKPFNTLTKEWQWATPLRNWYERRQALVEIDVITAMALGLTLDELILIYNVQFPVLQQNEDDTWYDTTGNIVFTCSKGLTGVGVDRPVWNDIKDLKAGETYEHTIEKSELYKGKVVTYHAPFDKCDRVEDYKVAWAHFEAIFNKYDN</sequence>
<protein>
    <recommendedName>
        <fullName evidence="1">site-specific DNA-methyltransferase (adenine-specific)</fullName>
        <ecNumber evidence="1">2.1.1.72</ecNumber>
    </recommendedName>
</protein>
<comment type="catalytic activity">
    <reaction evidence="5">
        <text>a 2'-deoxyadenosine in DNA + S-adenosyl-L-methionine = an N(6)-methyl-2'-deoxyadenosine in DNA + S-adenosyl-L-homocysteine + H(+)</text>
        <dbReference type="Rhea" id="RHEA:15197"/>
        <dbReference type="Rhea" id="RHEA-COMP:12418"/>
        <dbReference type="Rhea" id="RHEA-COMP:12419"/>
        <dbReference type="ChEBI" id="CHEBI:15378"/>
        <dbReference type="ChEBI" id="CHEBI:57856"/>
        <dbReference type="ChEBI" id="CHEBI:59789"/>
        <dbReference type="ChEBI" id="CHEBI:90615"/>
        <dbReference type="ChEBI" id="CHEBI:90616"/>
        <dbReference type="EC" id="2.1.1.72"/>
    </reaction>
</comment>
<evidence type="ECO:0000256" key="2">
    <source>
        <dbReference type="ARBA" id="ARBA00022603"/>
    </source>
</evidence>
<dbReference type="EC" id="2.1.1.72" evidence="1"/>
<evidence type="ECO:0000259" key="6">
    <source>
        <dbReference type="Pfam" id="PF07669"/>
    </source>
</evidence>
<keyword evidence="3" id="KW-0808">Transferase</keyword>
<comment type="caution">
    <text evidence="7">The sequence shown here is derived from an EMBL/GenBank/DDBJ whole genome shotgun (WGS) entry which is preliminary data.</text>
</comment>
<dbReference type="Proteomes" id="UP001597163">
    <property type="component" value="Unassembled WGS sequence"/>
</dbReference>
<evidence type="ECO:0000313" key="7">
    <source>
        <dbReference type="EMBL" id="MFD1162055.1"/>
    </source>
</evidence>
<dbReference type="PANTHER" id="PTHR33841">
    <property type="entry name" value="DNA METHYLTRANSFERASE YEEA-RELATED"/>
    <property type="match status" value="1"/>
</dbReference>
<keyword evidence="4" id="KW-0949">S-adenosyl-L-methionine</keyword>
<dbReference type="RefSeq" id="WP_311937959.1">
    <property type="nucleotide sequence ID" value="NZ_JAVSCK010000002.1"/>
</dbReference>
<evidence type="ECO:0000256" key="3">
    <source>
        <dbReference type="ARBA" id="ARBA00022679"/>
    </source>
</evidence>
<accession>A0ABW3RAD3</accession>
<evidence type="ECO:0000256" key="4">
    <source>
        <dbReference type="ARBA" id="ARBA00022691"/>
    </source>
</evidence>
<evidence type="ECO:0000313" key="8">
    <source>
        <dbReference type="Proteomes" id="UP001597163"/>
    </source>
</evidence>